<evidence type="ECO:0000313" key="2">
    <source>
        <dbReference type="Proteomes" id="UP000076925"/>
    </source>
</evidence>
<dbReference type="SUPFAM" id="SSF81301">
    <property type="entry name" value="Nucleotidyltransferase"/>
    <property type="match status" value="1"/>
</dbReference>
<organism evidence="1 2">
    <name type="scientific">Scytonema hofmannii PCC 7110</name>
    <dbReference type="NCBI Taxonomy" id="128403"/>
    <lineage>
        <taxon>Bacteria</taxon>
        <taxon>Bacillati</taxon>
        <taxon>Cyanobacteriota</taxon>
        <taxon>Cyanophyceae</taxon>
        <taxon>Nostocales</taxon>
        <taxon>Scytonemataceae</taxon>
        <taxon>Scytonema</taxon>
    </lineage>
</organism>
<gene>
    <name evidence="1" type="ORF">WA1_18390</name>
</gene>
<dbReference type="InterPro" id="IPR043519">
    <property type="entry name" value="NT_sf"/>
</dbReference>
<comment type="caution">
    <text evidence="1">The sequence shown here is derived from an EMBL/GenBank/DDBJ whole genome shotgun (WGS) entry which is preliminary data.</text>
</comment>
<sequence length="175" mass="20431">MRNIVVVPYDPNWSDRFKSESCQISAIFRDVFVEIHHVGSTSVPGLRAKPIIDMLLLVTNIWEVDRYNDEMITLGYEPKGEFGISGRRFFVKGGDASRTHHLHTYELDNPEVRKHIDFRDFLIHHPEEAQRYGDLKNELALLYRNDIESYMAGKAPLIKQLLQKAEAWRKFNSDQ</sequence>
<dbReference type="EMBL" id="ANNX02000020">
    <property type="protein sequence ID" value="KYC41985.1"/>
    <property type="molecule type" value="Genomic_DNA"/>
</dbReference>
<accession>A0A139XBC2</accession>
<dbReference type="Gene3D" id="3.30.460.10">
    <property type="entry name" value="Beta Polymerase, domain 2"/>
    <property type="match status" value="1"/>
</dbReference>
<protein>
    <recommendedName>
        <fullName evidence="3">GrpB family protein</fullName>
    </recommendedName>
</protein>
<dbReference type="PANTHER" id="PTHR34822:SF1">
    <property type="entry name" value="GRPB FAMILY PROTEIN"/>
    <property type="match status" value="1"/>
</dbReference>
<dbReference type="PANTHER" id="PTHR34822">
    <property type="entry name" value="GRPB DOMAIN PROTEIN (AFU_ORTHOLOGUE AFUA_1G01530)"/>
    <property type="match status" value="1"/>
</dbReference>
<dbReference type="InterPro" id="IPR007344">
    <property type="entry name" value="GrpB/CoaE"/>
</dbReference>
<dbReference type="Proteomes" id="UP000076925">
    <property type="component" value="Unassembled WGS sequence"/>
</dbReference>
<proteinExistence type="predicted"/>
<dbReference type="Pfam" id="PF04229">
    <property type="entry name" value="GrpB"/>
    <property type="match status" value="1"/>
</dbReference>
<dbReference type="RefSeq" id="WP_017746402.1">
    <property type="nucleotide sequence ID" value="NZ_KQ976354.1"/>
</dbReference>
<dbReference type="STRING" id="128403.WA1_18390"/>
<evidence type="ECO:0008006" key="3">
    <source>
        <dbReference type="Google" id="ProtNLM"/>
    </source>
</evidence>
<dbReference type="OrthoDB" id="9799092at2"/>
<dbReference type="AlphaFoldDB" id="A0A139XBC2"/>
<name>A0A139XBC2_9CYAN</name>
<evidence type="ECO:0000313" key="1">
    <source>
        <dbReference type="EMBL" id="KYC41985.1"/>
    </source>
</evidence>
<keyword evidence="2" id="KW-1185">Reference proteome</keyword>
<reference evidence="1 2" key="1">
    <citation type="journal article" date="2013" name="Genome Biol. Evol.">
        <title>Genomes of Stigonematalean cyanobacteria (subsection V) and the evolution of oxygenic photosynthesis from prokaryotes to plastids.</title>
        <authorList>
            <person name="Dagan T."/>
            <person name="Roettger M."/>
            <person name="Stucken K."/>
            <person name="Landan G."/>
            <person name="Koch R."/>
            <person name="Major P."/>
            <person name="Gould S.B."/>
            <person name="Goremykin V.V."/>
            <person name="Rippka R."/>
            <person name="Tandeau de Marsac N."/>
            <person name="Gugger M."/>
            <person name="Lockhart P.J."/>
            <person name="Allen J.F."/>
            <person name="Brune I."/>
            <person name="Maus I."/>
            <person name="Puhler A."/>
            <person name="Martin W.F."/>
        </authorList>
    </citation>
    <scope>NUCLEOTIDE SEQUENCE [LARGE SCALE GENOMIC DNA]</scope>
    <source>
        <strain evidence="1 2">PCC 7110</strain>
    </source>
</reference>